<feature type="domain" description="N-acetyltransferase" evidence="1">
    <location>
        <begin position="26"/>
        <end position="176"/>
    </location>
</feature>
<reference evidence="2" key="2">
    <citation type="journal article" date="2021" name="PeerJ">
        <title>Extensive microbial diversity within the chicken gut microbiome revealed by metagenomics and culture.</title>
        <authorList>
            <person name="Gilroy R."/>
            <person name="Ravi A."/>
            <person name="Getino M."/>
            <person name="Pursley I."/>
            <person name="Horton D.L."/>
            <person name="Alikhan N.F."/>
            <person name="Baker D."/>
            <person name="Gharbi K."/>
            <person name="Hall N."/>
            <person name="Watson M."/>
            <person name="Adriaenssens E.M."/>
            <person name="Foster-Nyarko E."/>
            <person name="Jarju S."/>
            <person name="Secka A."/>
            <person name="Antonio M."/>
            <person name="Oren A."/>
            <person name="Chaudhuri R.R."/>
            <person name="La Ragione R."/>
            <person name="Hildebrand F."/>
            <person name="Pallen M.J."/>
        </authorList>
    </citation>
    <scope>NUCLEOTIDE SEQUENCE</scope>
    <source>
        <strain evidence="2">21143</strain>
    </source>
</reference>
<dbReference type="AlphaFoldDB" id="A0A9D1GGE3"/>
<dbReference type="Pfam" id="PF13302">
    <property type="entry name" value="Acetyltransf_3"/>
    <property type="match status" value="1"/>
</dbReference>
<dbReference type="GO" id="GO:0008999">
    <property type="term" value="F:protein-N-terminal-alanine acetyltransferase activity"/>
    <property type="evidence" value="ECO:0007669"/>
    <property type="project" value="TreeGrafter"/>
</dbReference>
<dbReference type="GO" id="GO:1990189">
    <property type="term" value="F:protein N-terminal-serine acetyltransferase activity"/>
    <property type="evidence" value="ECO:0007669"/>
    <property type="project" value="TreeGrafter"/>
</dbReference>
<comment type="caution">
    <text evidence="2">The sequence shown here is derived from an EMBL/GenBank/DDBJ whole genome shotgun (WGS) entry which is preliminary data.</text>
</comment>
<proteinExistence type="predicted"/>
<sequence length="189" mass="21735">MNKRKLEIFVDTHLQLCEACVSDAGTIYRAIDLHRDDLRRWLPFVDGLHSVAEEKNFLSGLCAEVPELRNYTFKILFEGVFCGLVGFVFTDTVNRKTEIGYWLLPEFRGRGIMSRCVARLCLWAFDVRTMNRVQIKCAVGNLSSNAIPRRLGFRLEGVERAGEYAGEGRYYNLNVYSLLAQERDNLLEL</sequence>
<dbReference type="EMBL" id="DVKT01000063">
    <property type="protein sequence ID" value="HIT40042.1"/>
    <property type="molecule type" value="Genomic_DNA"/>
</dbReference>
<evidence type="ECO:0000313" key="3">
    <source>
        <dbReference type="Proteomes" id="UP000886722"/>
    </source>
</evidence>
<dbReference type="InterPro" id="IPR000182">
    <property type="entry name" value="GNAT_dom"/>
</dbReference>
<dbReference type="GO" id="GO:0005737">
    <property type="term" value="C:cytoplasm"/>
    <property type="evidence" value="ECO:0007669"/>
    <property type="project" value="TreeGrafter"/>
</dbReference>
<reference evidence="2" key="1">
    <citation type="submission" date="2020-10" db="EMBL/GenBank/DDBJ databases">
        <authorList>
            <person name="Gilroy R."/>
        </authorList>
    </citation>
    <scope>NUCLEOTIDE SEQUENCE</scope>
    <source>
        <strain evidence="2">21143</strain>
    </source>
</reference>
<organism evidence="2 3">
    <name type="scientific">Candidatus Caccoplasma intestinavium</name>
    <dbReference type="NCBI Taxonomy" id="2840716"/>
    <lineage>
        <taxon>Bacteria</taxon>
        <taxon>Pseudomonadati</taxon>
        <taxon>Bacteroidota</taxon>
        <taxon>Bacteroidia</taxon>
        <taxon>Bacteroidales</taxon>
        <taxon>Bacteroidaceae</taxon>
        <taxon>Bacteroidaceae incertae sedis</taxon>
        <taxon>Candidatus Caccoplasma</taxon>
    </lineage>
</organism>
<accession>A0A9D1GGE3</accession>
<dbReference type="InterPro" id="IPR016181">
    <property type="entry name" value="Acyl_CoA_acyltransferase"/>
</dbReference>
<gene>
    <name evidence="2" type="ORF">IAD06_08425</name>
</gene>
<name>A0A9D1GGE3_9BACT</name>
<dbReference type="PANTHER" id="PTHR43441:SF12">
    <property type="entry name" value="RIBOSOMAL N-ACETYLTRANSFERASE YDAF-RELATED"/>
    <property type="match status" value="1"/>
</dbReference>
<dbReference type="Proteomes" id="UP000886722">
    <property type="component" value="Unassembled WGS sequence"/>
</dbReference>
<evidence type="ECO:0000259" key="1">
    <source>
        <dbReference type="PROSITE" id="PS51186"/>
    </source>
</evidence>
<dbReference type="InterPro" id="IPR051908">
    <property type="entry name" value="Ribosomal_N-acetyltransferase"/>
</dbReference>
<dbReference type="Gene3D" id="3.40.630.30">
    <property type="match status" value="1"/>
</dbReference>
<protein>
    <submittedName>
        <fullName evidence="2">GNAT family N-acetyltransferase</fullName>
    </submittedName>
</protein>
<dbReference type="PANTHER" id="PTHR43441">
    <property type="entry name" value="RIBOSOMAL-PROTEIN-SERINE ACETYLTRANSFERASE"/>
    <property type="match status" value="1"/>
</dbReference>
<dbReference type="SUPFAM" id="SSF55729">
    <property type="entry name" value="Acyl-CoA N-acyltransferases (Nat)"/>
    <property type="match status" value="1"/>
</dbReference>
<evidence type="ECO:0000313" key="2">
    <source>
        <dbReference type="EMBL" id="HIT40042.1"/>
    </source>
</evidence>
<dbReference type="PROSITE" id="PS51186">
    <property type="entry name" value="GNAT"/>
    <property type="match status" value="1"/>
</dbReference>